<dbReference type="CDD" id="cd00082">
    <property type="entry name" value="HisKA"/>
    <property type="match status" value="1"/>
</dbReference>
<dbReference type="PANTHER" id="PTHR43065:SF47">
    <property type="match status" value="1"/>
</dbReference>
<feature type="domain" description="CHASE" evidence="10">
    <location>
        <begin position="253"/>
        <end position="434"/>
    </location>
</feature>
<dbReference type="RefSeq" id="WP_219041905.1">
    <property type="nucleotide sequence ID" value="NZ_JAHWDQ010000001.1"/>
</dbReference>
<evidence type="ECO:0000313" key="12">
    <source>
        <dbReference type="Proteomes" id="UP001166291"/>
    </source>
</evidence>
<evidence type="ECO:0000256" key="4">
    <source>
        <dbReference type="ARBA" id="ARBA00022475"/>
    </source>
</evidence>
<dbReference type="Pfam" id="PF03924">
    <property type="entry name" value="CHASE"/>
    <property type="match status" value="1"/>
</dbReference>
<proteinExistence type="predicted"/>
<feature type="transmembrane region" description="Helical" evidence="8">
    <location>
        <begin position="482"/>
        <end position="505"/>
    </location>
</feature>
<comment type="caution">
    <text evidence="11">The sequence shown here is derived from an EMBL/GenBank/DDBJ whole genome shotgun (WGS) entry which is preliminary data.</text>
</comment>
<evidence type="ECO:0000256" key="5">
    <source>
        <dbReference type="ARBA" id="ARBA00022692"/>
    </source>
</evidence>
<evidence type="ECO:0000256" key="1">
    <source>
        <dbReference type="ARBA" id="ARBA00000085"/>
    </source>
</evidence>
<feature type="transmembrane region" description="Helical" evidence="8">
    <location>
        <begin position="121"/>
        <end position="147"/>
    </location>
</feature>
<evidence type="ECO:0000256" key="7">
    <source>
        <dbReference type="ARBA" id="ARBA00023136"/>
    </source>
</evidence>
<gene>
    <name evidence="11" type="ORF">KXJ70_02660</name>
</gene>
<feature type="transmembrane region" description="Helical" evidence="8">
    <location>
        <begin position="159"/>
        <end position="179"/>
    </location>
</feature>
<comment type="subcellular location">
    <subcellularLocation>
        <location evidence="2">Cell membrane</location>
        <topology evidence="2">Multi-pass membrane protein</topology>
    </subcellularLocation>
</comment>
<evidence type="ECO:0000259" key="10">
    <source>
        <dbReference type="PROSITE" id="PS50839"/>
    </source>
</evidence>
<keyword evidence="4" id="KW-1003">Cell membrane</keyword>
<feature type="transmembrane region" description="Helical" evidence="8">
    <location>
        <begin position="191"/>
        <end position="209"/>
    </location>
</feature>
<reference evidence="11" key="1">
    <citation type="submission" date="2021-07" db="EMBL/GenBank/DDBJ databases">
        <title>Zhongshania sp. CAU 1632 isolated from seawater.</title>
        <authorList>
            <person name="Kim W."/>
        </authorList>
    </citation>
    <scope>NUCLEOTIDE SEQUENCE</scope>
    <source>
        <strain evidence="11">CAU 1632</strain>
    </source>
</reference>
<keyword evidence="5 8" id="KW-0812">Transmembrane</keyword>
<dbReference type="CDD" id="cd00075">
    <property type="entry name" value="HATPase"/>
    <property type="match status" value="1"/>
</dbReference>
<protein>
    <recommendedName>
        <fullName evidence="3">histidine kinase</fullName>
        <ecNumber evidence="3">2.7.13.3</ecNumber>
    </recommendedName>
</protein>
<evidence type="ECO:0000256" key="6">
    <source>
        <dbReference type="ARBA" id="ARBA00022989"/>
    </source>
</evidence>
<keyword evidence="6 8" id="KW-1133">Transmembrane helix</keyword>
<dbReference type="InterPro" id="IPR003594">
    <property type="entry name" value="HATPase_dom"/>
</dbReference>
<feature type="domain" description="Histidine kinase" evidence="9">
    <location>
        <begin position="548"/>
        <end position="778"/>
    </location>
</feature>
<evidence type="ECO:0000259" key="9">
    <source>
        <dbReference type="PROSITE" id="PS50109"/>
    </source>
</evidence>
<evidence type="ECO:0000256" key="3">
    <source>
        <dbReference type="ARBA" id="ARBA00012438"/>
    </source>
</evidence>
<dbReference type="PANTHER" id="PTHR43065">
    <property type="entry name" value="SENSOR HISTIDINE KINASE"/>
    <property type="match status" value="1"/>
</dbReference>
<evidence type="ECO:0000256" key="8">
    <source>
        <dbReference type="SAM" id="Phobius"/>
    </source>
</evidence>
<dbReference type="Pfam" id="PF02518">
    <property type="entry name" value="HATPase_c"/>
    <property type="match status" value="1"/>
</dbReference>
<dbReference type="EC" id="2.7.13.3" evidence="3"/>
<dbReference type="Proteomes" id="UP001166291">
    <property type="component" value="Unassembled WGS sequence"/>
</dbReference>
<keyword evidence="12" id="KW-1185">Reference proteome</keyword>
<dbReference type="InterPro" id="IPR003661">
    <property type="entry name" value="HisK_dim/P_dom"/>
</dbReference>
<name>A0ABS6VMX1_9GAMM</name>
<evidence type="ECO:0000313" key="11">
    <source>
        <dbReference type="EMBL" id="MBW2939658.1"/>
    </source>
</evidence>
<accession>A0ABS6VMX1</accession>
<organism evidence="11 12">
    <name type="scientific">Zhongshania aquimaris</name>
    <dbReference type="NCBI Taxonomy" id="2857107"/>
    <lineage>
        <taxon>Bacteria</taxon>
        <taxon>Pseudomonadati</taxon>
        <taxon>Pseudomonadota</taxon>
        <taxon>Gammaproteobacteria</taxon>
        <taxon>Cellvibrionales</taxon>
        <taxon>Spongiibacteraceae</taxon>
        <taxon>Zhongshania</taxon>
    </lineage>
</organism>
<dbReference type="SMART" id="SM01079">
    <property type="entry name" value="CHASE"/>
    <property type="match status" value="1"/>
</dbReference>
<keyword evidence="7 8" id="KW-0472">Membrane</keyword>
<evidence type="ECO:0000256" key="2">
    <source>
        <dbReference type="ARBA" id="ARBA00004651"/>
    </source>
</evidence>
<comment type="catalytic activity">
    <reaction evidence="1">
        <text>ATP + protein L-histidine = ADP + protein N-phospho-L-histidine.</text>
        <dbReference type="EC" id="2.7.13.3"/>
    </reaction>
</comment>
<dbReference type="EMBL" id="JAHWDQ010000001">
    <property type="protein sequence ID" value="MBW2939658.1"/>
    <property type="molecule type" value="Genomic_DNA"/>
</dbReference>
<dbReference type="InterPro" id="IPR007895">
    <property type="entry name" value="MASE1"/>
</dbReference>
<dbReference type="PROSITE" id="PS50839">
    <property type="entry name" value="CHASE"/>
    <property type="match status" value="1"/>
</dbReference>
<dbReference type="Pfam" id="PF05231">
    <property type="entry name" value="MASE1"/>
    <property type="match status" value="1"/>
</dbReference>
<dbReference type="SMART" id="SM00387">
    <property type="entry name" value="HATPase_c"/>
    <property type="match status" value="1"/>
</dbReference>
<dbReference type="PROSITE" id="PS50109">
    <property type="entry name" value="HIS_KIN"/>
    <property type="match status" value="1"/>
</dbReference>
<feature type="transmembrane region" description="Helical" evidence="8">
    <location>
        <begin position="6"/>
        <end position="28"/>
    </location>
</feature>
<dbReference type="InterPro" id="IPR005467">
    <property type="entry name" value="His_kinase_dom"/>
</dbReference>
<dbReference type="InterPro" id="IPR006189">
    <property type="entry name" value="CHASE_dom"/>
</dbReference>
<sequence length="789" mass="85149">MPNRTLILIIPLALTYFAIGKLALLLAIPPGYATAIWPSAGIALSVILLKGYRLWPGVLLGSFLVNVDGMPSLSSSFLTSFFVPMVIAAGAALQAVLGAWLIRRYIGSRICLDSISEVFKFLIFACGVSCATSASIGTTALLAAGLLPAENYIFNWFTWWVGDGLGVMITSILIFVYFGEPRAVWRSRRRVLPLVLVSVSLVVVTLYVLGSRWELSRQQGEFRRYSQQIFNAAQSKIDTHIDDLHAVKAFIEVSGGLSRETYDAFVKGFLDRNAGFQAIVWVQRVGAAERLAFEASMGDELGAPVSIMGRDQGGSMIVQSVKDDYFVIRYIEPMAKNVGALSYDISSTEVVRNALARASLSGAPATTRPISLVQERDGQLGLVVYLPVNTVSPMMGSGSLAGYVAGVFRVPDLMAVLLPGADLRNISASVSSLDGTGKIYSINSLDSKHALFSDSAVLHFADIDWLFEVEADQGFLVGSRSMVPWIMLVAGLLFTGLLGMTFLVLTGQKHRSDVAGAKLKEMLLKLRETQEHLVESEKMASLGGLVAGFAHELNTPLGIAITAESTLQSDLGKLRAALDGPDSLAPVAETLSRMQEASRIVLSNVQRAGALIMSFKQVSVDQATAEIRDINLHEYLTDVLSHLSPSYRSSGHNVSLDCPKDIRIKTVPGGIAQVLINLLSNSLTHAFPNGQKGNIQLCVQKQNDHVVLRFSDDGVGIPTADQKKVFEPFYTTRRGAGGTGLGLHILYNTVRRQLRGRVSVASQPDHGAVFEVVLPLVINEHDGSGVVLA</sequence>
<feature type="transmembrane region" description="Helical" evidence="8">
    <location>
        <begin position="75"/>
        <end position="101"/>
    </location>
</feature>